<dbReference type="OrthoDB" id="32312at2"/>
<comment type="caution">
    <text evidence="7">The sequence shown here is derived from an EMBL/GenBank/DDBJ whole genome shotgun (WGS) entry which is preliminary data.</text>
</comment>
<dbReference type="GO" id="GO:0003723">
    <property type="term" value="F:RNA binding"/>
    <property type="evidence" value="ECO:0007669"/>
    <property type="project" value="UniProtKB-KW"/>
</dbReference>
<organism evidence="7 8">
    <name type="scientific">Meiothermus taiwanensis</name>
    <dbReference type="NCBI Taxonomy" id="172827"/>
    <lineage>
        <taxon>Bacteria</taxon>
        <taxon>Thermotogati</taxon>
        <taxon>Deinococcota</taxon>
        <taxon>Deinococci</taxon>
        <taxon>Thermales</taxon>
        <taxon>Thermaceae</taxon>
        <taxon>Meiothermus</taxon>
    </lineage>
</organism>
<dbReference type="AlphaFoldDB" id="A0A399EC56"/>
<dbReference type="Proteomes" id="UP000266089">
    <property type="component" value="Unassembled WGS sequence"/>
</dbReference>
<evidence type="ECO:0000256" key="2">
    <source>
        <dbReference type="ARBA" id="ARBA00006896"/>
    </source>
</evidence>
<evidence type="ECO:0000256" key="1">
    <source>
        <dbReference type="ARBA" id="ARBA00003640"/>
    </source>
</evidence>
<accession>A0A399EC56</accession>
<gene>
    <name evidence="7" type="ORF">Mcate_00117</name>
</gene>
<dbReference type="CDD" id="cd09647">
    <property type="entry name" value="Csm2_III-A"/>
    <property type="match status" value="1"/>
</dbReference>
<evidence type="ECO:0000256" key="6">
    <source>
        <dbReference type="ARBA" id="ARBA00031723"/>
    </source>
</evidence>
<comment type="similarity">
    <text evidence="2">Belongs to the CRISPR-associated Csm2 family.</text>
</comment>
<sequence length="136" mass="15459">MEFYQDRQNRILKPGLFDSQARQDADGVQGIQSSQFRNYFHELRTLEANYERAAKMGDALAFAKLVPQLELLKAKLAYGQRKNGPLQNAGGFVSLMNRLIDAGKKSPEDFEAMMQYLEAVLAYFYAKEGQNQGGRR</sequence>
<dbReference type="EMBL" id="QWKX01000002">
    <property type="protein sequence ID" value="RIH79891.1"/>
    <property type="molecule type" value="Genomic_DNA"/>
</dbReference>
<protein>
    <recommendedName>
        <fullName evidence="3">CRISPR system Cms protein Csm2</fullName>
    </recommendedName>
    <alternativeName>
        <fullName evidence="6">CRISPR type III A-associated protein Csm2</fullName>
    </alternativeName>
</protein>
<dbReference type="NCBIfam" id="TIGR01870">
    <property type="entry name" value="cas_TM1810_Csm2"/>
    <property type="match status" value="1"/>
</dbReference>
<evidence type="ECO:0000256" key="3">
    <source>
        <dbReference type="ARBA" id="ARBA00016118"/>
    </source>
</evidence>
<evidence type="ECO:0000313" key="7">
    <source>
        <dbReference type="EMBL" id="RIH79891.1"/>
    </source>
</evidence>
<evidence type="ECO:0000256" key="5">
    <source>
        <dbReference type="ARBA" id="ARBA00023118"/>
    </source>
</evidence>
<evidence type="ECO:0000313" key="8">
    <source>
        <dbReference type="Proteomes" id="UP000266089"/>
    </source>
</evidence>
<reference evidence="7 8" key="1">
    <citation type="submission" date="2018-08" db="EMBL/GenBank/DDBJ databases">
        <title>Meiothermus cateniformans JCM 15151 genome sequencing project.</title>
        <authorList>
            <person name="Da Costa M.S."/>
            <person name="Albuquerque L."/>
            <person name="Raposo P."/>
            <person name="Froufe H.J.C."/>
            <person name="Barroso C.S."/>
            <person name="Egas C."/>
        </authorList>
    </citation>
    <scope>NUCLEOTIDE SEQUENCE [LARGE SCALE GENOMIC DNA]</scope>
    <source>
        <strain evidence="7 8">JCM 15151</strain>
    </source>
</reference>
<dbReference type="InterPro" id="IPR010149">
    <property type="entry name" value="CRISPR-assoc_prot_Csm2_III-A"/>
</dbReference>
<dbReference type="Pfam" id="PF03750">
    <property type="entry name" value="Csm2_III-A"/>
    <property type="match status" value="1"/>
</dbReference>
<evidence type="ECO:0000256" key="4">
    <source>
        <dbReference type="ARBA" id="ARBA00022884"/>
    </source>
</evidence>
<dbReference type="RefSeq" id="WP_119361391.1">
    <property type="nucleotide sequence ID" value="NZ_JBHSXZ010000022.1"/>
</dbReference>
<comment type="function">
    <text evidence="1">This subunit may be involved in monitoring complementarity of crRNA and target RNA.</text>
</comment>
<keyword evidence="5" id="KW-0051">Antiviral defense</keyword>
<dbReference type="GO" id="GO:0051607">
    <property type="term" value="P:defense response to virus"/>
    <property type="evidence" value="ECO:0007669"/>
    <property type="project" value="UniProtKB-KW"/>
</dbReference>
<proteinExistence type="inferred from homology"/>
<keyword evidence="4" id="KW-0694">RNA-binding</keyword>
<name>A0A399EC56_9DEIN</name>